<name>A0A4V0Z7R1_9FIRM</name>
<evidence type="ECO:0008006" key="3">
    <source>
        <dbReference type="Google" id="ProtNLM"/>
    </source>
</evidence>
<reference evidence="1 2" key="1">
    <citation type="submission" date="2019-01" db="EMBL/GenBank/DDBJ databases">
        <title>PMF-metabolizing Aryl O-demethylase.</title>
        <authorList>
            <person name="Kim M."/>
        </authorList>
    </citation>
    <scope>NUCLEOTIDE SEQUENCE [LARGE SCALE GENOMIC DNA]</scope>
    <source>
        <strain evidence="1 2">PMF1</strain>
    </source>
</reference>
<gene>
    <name evidence="1" type="ORF">PMF13cell1_03241</name>
</gene>
<dbReference type="RefSeq" id="WP_130181362.1">
    <property type="nucleotide sequence ID" value="NZ_CP035945.1"/>
</dbReference>
<dbReference type="Proteomes" id="UP000289794">
    <property type="component" value="Chromosome"/>
</dbReference>
<dbReference type="AlphaFoldDB" id="A0A4V0Z7R1"/>
<proteinExistence type="predicted"/>
<accession>A0A4V0Z7R1</accession>
<dbReference type="KEGG" id="bpro:PMF13cell1_03241"/>
<sequence>MKDFLKGIIILLFALFIFWAGYTVGRNHMVQGGFNDSATFYAVIREIDGNSMLVSGLKENDVNYRGEFQFQVTADTEIEWHHTDIALTDLMPGQNISVSFSGGYQESYPVHIQDVNRICLLDDTNPLLDKAEISSVKNYYMNADQLGKTEQSLPCLTLLDKENFVFSYDVLSSYIPMGTYETVDGELVATDKEKGSRYVFEVVDENTLKFIQEKSADVSLTEENMGIAITDGALFERKPAG</sequence>
<protein>
    <recommendedName>
        <fullName evidence="3">DUF3221 domain-containing protein</fullName>
    </recommendedName>
</protein>
<dbReference type="EMBL" id="CP035945">
    <property type="protein sequence ID" value="QBE97678.1"/>
    <property type="molecule type" value="Genomic_DNA"/>
</dbReference>
<evidence type="ECO:0000313" key="1">
    <source>
        <dbReference type="EMBL" id="QBE97678.1"/>
    </source>
</evidence>
<evidence type="ECO:0000313" key="2">
    <source>
        <dbReference type="Proteomes" id="UP000289794"/>
    </source>
</evidence>
<organism evidence="1 2">
    <name type="scientific">Blautia producta</name>
    <dbReference type="NCBI Taxonomy" id="33035"/>
    <lineage>
        <taxon>Bacteria</taxon>
        <taxon>Bacillati</taxon>
        <taxon>Bacillota</taxon>
        <taxon>Clostridia</taxon>
        <taxon>Lachnospirales</taxon>
        <taxon>Lachnospiraceae</taxon>
        <taxon>Blautia</taxon>
    </lineage>
</organism>